<evidence type="ECO:0000313" key="4">
    <source>
        <dbReference type="EMBL" id="VXA56625.1"/>
    </source>
</evidence>
<dbReference type="Proteomes" id="UP000430404">
    <property type="component" value="Unassembled WGS sequence"/>
</dbReference>
<gene>
    <name evidence="4" type="ORF">ACI8B_30094</name>
</gene>
<keyword evidence="2" id="KW-0472">Membrane</keyword>
<dbReference type="InterPro" id="IPR029767">
    <property type="entry name" value="WecB-like"/>
</dbReference>
<sequence length="359" mass="41066">MGKHHIFIVGTRAQLIKVAPTLKFFEDNQLPTKFILTGQHKDTMEDLIQEFGINTPQTQLVKNKEHSSIINLLLWMPIIFFILINTLKKERKSYIFVHGDTLTTLFSTITAKLTGHTVVHLESGLTSNKLFNPFPEEIIRRIVFRYTDIACCPSLQDTQNMKKYKKIHILNTNGNTILDSIQCLRIGEHITKKPSTILVSLHRFQNIYNKEKLAEITKMLIRLSTQNRIFFVLHPATEKKLNSHNLLTQLQVQENIELLPRMTYQNFLNLALSSALVITDGGSNQEELSFFGHPTIILRDATERQDGIGESAILINDTHEIVNYIQSKGYLSLQRDKGKLGKSPSALIGNYFKELNKIN</sequence>
<reference evidence="4 5" key="1">
    <citation type="submission" date="2019-10" db="EMBL/GenBank/DDBJ databases">
        <authorList>
            <person name="Karimi E."/>
        </authorList>
    </citation>
    <scope>NUCLEOTIDE SEQUENCE [LARGE SCALE GENOMIC DNA]</scope>
    <source>
        <strain evidence="4">Acinetobacter sp. 8BE</strain>
    </source>
</reference>
<organism evidence="4 5">
    <name type="scientific">Acinetobacter proteolyticus</name>
    <dbReference type="NCBI Taxonomy" id="1776741"/>
    <lineage>
        <taxon>Bacteria</taxon>
        <taxon>Pseudomonadati</taxon>
        <taxon>Pseudomonadota</taxon>
        <taxon>Gammaproteobacteria</taxon>
        <taxon>Moraxellales</taxon>
        <taxon>Moraxellaceae</taxon>
        <taxon>Acinetobacter</taxon>
    </lineage>
</organism>
<feature type="transmembrane region" description="Helical" evidence="2">
    <location>
        <begin position="69"/>
        <end position="87"/>
    </location>
</feature>
<evidence type="ECO:0000256" key="2">
    <source>
        <dbReference type="SAM" id="Phobius"/>
    </source>
</evidence>
<dbReference type="EMBL" id="CABWKZ010000023">
    <property type="protein sequence ID" value="VXA56625.1"/>
    <property type="molecule type" value="Genomic_DNA"/>
</dbReference>
<dbReference type="GO" id="GO:0016853">
    <property type="term" value="F:isomerase activity"/>
    <property type="evidence" value="ECO:0007669"/>
    <property type="project" value="UniProtKB-KW"/>
</dbReference>
<protein>
    <submittedName>
        <fullName evidence="4">UDP-N-acetylglucosamine 2-epimerase family protein</fullName>
    </submittedName>
</protein>
<dbReference type="AlphaFoldDB" id="A0A653K6X5"/>
<dbReference type="RefSeq" id="WP_159723970.1">
    <property type="nucleotide sequence ID" value="NZ_LR732744.1"/>
</dbReference>
<dbReference type="Gene3D" id="3.40.50.2000">
    <property type="entry name" value="Glycogen Phosphorylase B"/>
    <property type="match status" value="2"/>
</dbReference>
<dbReference type="InterPro" id="IPR003331">
    <property type="entry name" value="UDP_GlcNAc_Epimerase_2_dom"/>
</dbReference>
<name>A0A653K6X5_9GAMM</name>
<dbReference type="SUPFAM" id="SSF53756">
    <property type="entry name" value="UDP-Glycosyltransferase/glycogen phosphorylase"/>
    <property type="match status" value="1"/>
</dbReference>
<feature type="domain" description="UDP-N-acetylglucosamine 2-epimerase" evidence="3">
    <location>
        <begin position="26"/>
        <end position="325"/>
    </location>
</feature>
<accession>A0A653K6X5</accession>
<evidence type="ECO:0000256" key="1">
    <source>
        <dbReference type="RuleBase" id="RU003513"/>
    </source>
</evidence>
<proteinExistence type="inferred from homology"/>
<evidence type="ECO:0000313" key="5">
    <source>
        <dbReference type="Proteomes" id="UP000430404"/>
    </source>
</evidence>
<keyword evidence="1" id="KW-0413">Isomerase</keyword>
<keyword evidence="2" id="KW-0812">Transmembrane</keyword>
<evidence type="ECO:0000259" key="3">
    <source>
        <dbReference type="Pfam" id="PF02350"/>
    </source>
</evidence>
<comment type="similarity">
    <text evidence="1">Belongs to the UDP-N-acetylglucosamine 2-epimerase family.</text>
</comment>
<dbReference type="PANTHER" id="PTHR43174:SF1">
    <property type="entry name" value="UDP-N-ACETYLGLUCOSAMINE 2-EPIMERASE"/>
    <property type="match status" value="1"/>
</dbReference>
<keyword evidence="2" id="KW-1133">Transmembrane helix</keyword>
<dbReference type="PANTHER" id="PTHR43174">
    <property type="entry name" value="UDP-N-ACETYLGLUCOSAMINE 2-EPIMERASE"/>
    <property type="match status" value="1"/>
</dbReference>
<dbReference type="Pfam" id="PF02350">
    <property type="entry name" value="Epimerase_2"/>
    <property type="match status" value="1"/>
</dbReference>